<feature type="disulfide bond" evidence="1">
    <location>
        <begin position="664"/>
        <end position="673"/>
    </location>
</feature>
<feature type="compositionally biased region" description="Acidic residues" evidence="2">
    <location>
        <begin position="265"/>
        <end position="274"/>
    </location>
</feature>
<feature type="compositionally biased region" description="Low complexity" evidence="2">
    <location>
        <begin position="804"/>
        <end position="820"/>
    </location>
</feature>
<accession>A0ABR4C885</accession>
<feature type="compositionally biased region" description="Low complexity" evidence="2">
    <location>
        <begin position="173"/>
        <end position="187"/>
    </location>
</feature>
<feature type="domain" description="EGF-like" evidence="4">
    <location>
        <begin position="635"/>
        <end position="674"/>
    </location>
</feature>
<keyword evidence="1" id="KW-0245">EGF-like domain</keyword>
<protein>
    <recommendedName>
        <fullName evidence="4">EGF-like domain-containing protein</fullName>
    </recommendedName>
</protein>
<comment type="caution">
    <text evidence="5">The sequence shown here is derived from an EMBL/GenBank/DDBJ whole genome shotgun (WGS) entry which is preliminary data.</text>
</comment>
<dbReference type="PROSITE" id="PS50026">
    <property type="entry name" value="EGF_3"/>
    <property type="match status" value="1"/>
</dbReference>
<dbReference type="PANTHER" id="PTHR17178:SF0">
    <property type="entry name" value="SERGLYCIN"/>
    <property type="match status" value="1"/>
</dbReference>
<dbReference type="InterPro" id="IPR000742">
    <property type="entry name" value="EGF"/>
</dbReference>
<evidence type="ECO:0000259" key="4">
    <source>
        <dbReference type="PROSITE" id="PS50026"/>
    </source>
</evidence>
<evidence type="ECO:0000313" key="6">
    <source>
        <dbReference type="Proteomes" id="UP001595075"/>
    </source>
</evidence>
<gene>
    <name evidence="5" type="ORF">VTL71DRAFT_3547</name>
</gene>
<organism evidence="5 6">
    <name type="scientific">Oculimacula yallundae</name>
    <dbReference type="NCBI Taxonomy" id="86028"/>
    <lineage>
        <taxon>Eukaryota</taxon>
        <taxon>Fungi</taxon>
        <taxon>Dikarya</taxon>
        <taxon>Ascomycota</taxon>
        <taxon>Pezizomycotina</taxon>
        <taxon>Leotiomycetes</taxon>
        <taxon>Helotiales</taxon>
        <taxon>Ploettnerulaceae</taxon>
        <taxon>Oculimacula</taxon>
    </lineage>
</organism>
<dbReference type="PANTHER" id="PTHR17178">
    <property type="entry name" value="SECRETORY GRANULE PROTEOGLYCAN CORE PROTEIN"/>
    <property type="match status" value="1"/>
</dbReference>
<dbReference type="CDD" id="cd00054">
    <property type="entry name" value="EGF_CA"/>
    <property type="match status" value="1"/>
</dbReference>
<evidence type="ECO:0000256" key="3">
    <source>
        <dbReference type="SAM" id="Phobius"/>
    </source>
</evidence>
<evidence type="ECO:0000256" key="2">
    <source>
        <dbReference type="SAM" id="MobiDB-lite"/>
    </source>
</evidence>
<keyword evidence="1" id="KW-1015">Disulfide bond</keyword>
<feature type="region of interest" description="Disordered" evidence="2">
    <location>
        <begin position="1"/>
        <end position="341"/>
    </location>
</feature>
<feature type="compositionally biased region" description="Pro residues" evidence="2">
    <location>
        <begin position="112"/>
        <end position="124"/>
    </location>
</feature>
<keyword evidence="3" id="KW-1133">Transmembrane helix</keyword>
<dbReference type="EMBL" id="JAZHXI010000012">
    <property type="protein sequence ID" value="KAL2065877.1"/>
    <property type="molecule type" value="Genomic_DNA"/>
</dbReference>
<reference evidence="5 6" key="1">
    <citation type="journal article" date="2024" name="Commun. Biol.">
        <title>Comparative genomic analysis of thermophilic fungi reveals convergent evolutionary adaptations and gene losses.</title>
        <authorList>
            <person name="Steindorff A.S."/>
            <person name="Aguilar-Pontes M.V."/>
            <person name="Robinson A.J."/>
            <person name="Andreopoulos B."/>
            <person name="LaButti K."/>
            <person name="Kuo A."/>
            <person name="Mondo S."/>
            <person name="Riley R."/>
            <person name="Otillar R."/>
            <person name="Haridas S."/>
            <person name="Lipzen A."/>
            <person name="Grimwood J."/>
            <person name="Schmutz J."/>
            <person name="Clum A."/>
            <person name="Reid I.D."/>
            <person name="Moisan M.C."/>
            <person name="Butler G."/>
            <person name="Nguyen T.T.M."/>
            <person name="Dewar K."/>
            <person name="Conant G."/>
            <person name="Drula E."/>
            <person name="Henrissat B."/>
            <person name="Hansel C."/>
            <person name="Singer S."/>
            <person name="Hutchinson M.I."/>
            <person name="de Vries R.P."/>
            <person name="Natvig D.O."/>
            <person name="Powell A.J."/>
            <person name="Tsang A."/>
            <person name="Grigoriev I.V."/>
        </authorList>
    </citation>
    <scope>NUCLEOTIDE SEQUENCE [LARGE SCALE GENOMIC DNA]</scope>
    <source>
        <strain evidence="5 6">CBS 494.80</strain>
    </source>
</reference>
<dbReference type="PROSITE" id="PS01186">
    <property type="entry name" value="EGF_2"/>
    <property type="match status" value="1"/>
</dbReference>
<keyword evidence="6" id="KW-1185">Reference proteome</keyword>
<feature type="compositionally biased region" description="Pro residues" evidence="2">
    <location>
        <begin position="194"/>
        <end position="213"/>
    </location>
</feature>
<feature type="compositionally biased region" description="Low complexity" evidence="2">
    <location>
        <begin position="214"/>
        <end position="224"/>
    </location>
</feature>
<evidence type="ECO:0000313" key="5">
    <source>
        <dbReference type="EMBL" id="KAL2065877.1"/>
    </source>
</evidence>
<feature type="region of interest" description="Disordered" evidence="2">
    <location>
        <begin position="794"/>
        <end position="827"/>
    </location>
</feature>
<proteinExistence type="predicted"/>
<comment type="caution">
    <text evidence="1">Lacks conserved residue(s) required for the propagation of feature annotation.</text>
</comment>
<name>A0ABR4C885_9HELO</name>
<dbReference type="Proteomes" id="UP001595075">
    <property type="component" value="Unassembled WGS sequence"/>
</dbReference>
<evidence type="ECO:0000256" key="1">
    <source>
        <dbReference type="PROSITE-ProRule" id="PRU00076"/>
    </source>
</evidence>
<keyword evidence="3" id="KW-0472">Membrane</keyword>
<feature type="transmembrane region" description="Helical" evidence="3">
    <location>
        <begin position="598"/>
        <end position="623"/>
    </location>
</feature>
<keyword evidence="3" id="KW-0812">Transmembrane</keyword>
<dbReference type="PROSITE" id="PS00022">
    <property type="entry name" value="EGF_1"/>
    <property type="match status" value="1"/>
</dbReference>
<feature type="compositionally biased region" description="Basic and acidic residues" evidence="2">
    <location>
        <begin position="150"/>
        <end position="164"/>
    </location>
</feature>
<feature type="compositionally biased region" description="Basic and acidic residues" evidence="2">
    <location>
        <begin position="283"/>
        <end position="303"/>
    </location>
</feature>
<sequence>MNQQWQPPSRIPGAPVAGGSVRRARERMAAGLPQAMPEPQPGRLYEPPRMISQAAPVQPASRIRPPMPVAFSGPKKGQAPIGVAISRPTQQAPQWPLPGAIEPGQQYQPPVGRGPPPQRPPRPSQVPSLSEISRLQEGIPTAEYAQRQEQQSREYEYERERREEEDLISPIITSPMTMSSRQSTQSSVGSIPDFPIPVAPGPPRRSALGPPPSSRRGQSSYYSQASFVSPIPEESPRSRLTHLSYASSAAIPRSWGSNSPRSQYDEDDYEDESVYDGGYDRSPITEEGRESRGFADDNDDRGLIRSASFGRRAKPSMITTKSSDRIEPRPAPMPQQPNQMSKLERMGVFPVPGIEDLVGTRSKGLDRTESQRHTAWPIIGDVTSPLATGTGLIDKSTSSSEETVPTLARAITTDTAAPAYTASSSDPNANAMLGAYNAASSLQAPVTQPTRTPSPGNGFSRLSAIRRPPRLDIDAVRDAEARGSLTSLPDLIRRATRLAAMMDRGKRPGSRLALDDFPSEDDFAREKEMGMNNDEKNRQSGFSGMLASFPPPGVQTPVAETPTRPLSTWPSAFDGQVDVGQKEKKEKKPRRCCGLPCWGFLLVLFILLIIIAAAVVVPLELLVLNKPASSKPVVTPETCQAPAVTACQNGGTAIVDNGACACICTNGFTGSTCTTANATGCTTVTMPGSSFTNVTLGQSISRLIQGGPANYSIPLSEVTILARFNSANLSCATENALVTFQGRSDRKGAADDLVFSATSTSSTPAPTGVLTGRQLPTGISSSLAPIATSNGIVFDGSVNPPTSPSTNSNPTTNTNTNPNSDLPSDPTLAIANTNPLATFALTEEVFDFARIAVLYVLQQDALENAITAQSTLQTLFQRQQGFTNQAATNVSIGHGNVVNFAAFQVAVGGAGFVGGRNSSLSVRGVDDSIMGVGLDERERARREIDRRKATRRRSGLLFDFR</sequence>